<evidence type="ECO:0000256" key="1">
    <source>
        <dbReference type="ARBA" id="ARBA00004370"/>
    </source>
</evidence>
<dbReference type="GO" id="GO:0015086">
    <property type="term" value="F:cadmium ion transmembrane transporter activity"/>
    <property type="evidence" value="ECO:0007669"/>
    <property type="project" value="TreeGrafter"/>
</dbReference>
<evidence type="ECO:0000313" key="6">
    <source>
        <dbReference type="EMBL" id="EEG90384.1"/>
    </source>
</evidence>
<comment type="caution">
    <text evidence="6">The sequence shown here is derived from an EMBL/GenBank/DDBJ whole genome shotgun (WGS) entry which is preliminary data.</text>
</comment>
<dbReference type="Pfam" id="PF00702">
    <property type="entry name" value="Hydrolase"/>
    <property type="match status" value="1"/>
</dbReference>
<evidence type="ECO:0000313" key="7">
    <source>
        <dbReference type="Proteomes" id="UP000003793"/>
    </source>
</evidence>
<dbReference type="SUPFAM" id="SSF81660">
    <property type="entry name" value="Metal cation-transporting ATPase, ATP-binding domain N"/>
    <property type="match status" value="1"/>
</dbReference>
<sequence length="103" mass="11234">MKTIVFDKTGTLTKGEFVVSEVIPNGWEKEGLLEVAALAEGYSDHPISAALKKAYEEAELGELSMDRVEQAEEIAGHGIKAKIDGRVVYAGNAKLMEEKRRGI</sequence>
<dbReference type="EMBL" id="ABVR01000038">
    <property type="protein sequence ID" value="EEG90384.1"/>
    <property type="molecule type" value="Genomic_DNA"/>
</dbReference>
<dbReference type="Gene3D" id="3.40.50.1000">
    <property type="entry name" value="HAD superfamily/HAD-like"/>
    <property type="match status" value="1"/>
</dbReference>
<evidence type="ECO:0008006" key="8">
    <source>
        <dbReference type="Google" id="ProtNLM"/>
    </source>
</evidence>
<keyword evidence="3" id="KW-0812">Transmembrane</keyword>
<name>C0B7J7_9FIRM</name>
<evidence type="ECO:0000256" key="5">
    <source>
        <dbReference type="ARBA" id="ARBA00023136"/>
    </source>
</evidence>
<organism evidence="6 7">
    <name type="scientific">Coprococcus comes ATCC 27758</name>
    <dbReference type="NCBI Taxonomy" id="470146"/>
    <lineage>
        <taxon>Bacteria</taxon>
        <taxon>Bacillati</taxon>
        <taxon>Bacillota</taxon>
        <taxon>Clostridia</taxon>
        <taxon>Lachnospirales</taxon>
        <taxon>Lachnospiraceae</taxon>
        <taxon>Coprococcus</taxon>
    </lineage>
</organism>
<protein>
    <recommendedName>
        <fullName evidence="8">Haloacid dehalogenase-like hydrolase</fullName>
    </recommendedName>
</protein>
<dbReference type="InterPro" id="IPR023299">
    <property type="entry name" value="ATPase_P-typ_cyto_dom_N"/>
</dbReference>
<dbReference type="PANTHER" id="PTHR48085:SF5">
    <property type="entry name" value="CADMIUM_ZINC-TRANSPORTING ATPASE HMA4-RELATED"/>
    <property type="match status" value="1"/>
</dbReference>
<reference evidence="6 7" key="2">
    <citation type="submission" date="2009-03" db="EMBL/GenBank/DDBJ databases">
        <title>Draft genome sequence of Coprococcus comes (ATCC 27758).</title>
        <authorList>
            <person name="Sudarsanam P."/>
            <person name="Ley R."/>
            <person name="Guruge J."/>
            <person name="Turnbaugh P.J."/>
            <person name="Mahowald M."/>
            <person name="Liep D."/>
            <person name="Gordon J."/>
        </authorList>
    </citation>
    <scope>NUCLEOTIDE SEQUENCE [LARGE SCALE GENOMIC DNA]</scope>
    <source>
        <strain evidence="6 7">ATCC 27758</strain>
    </source>
</reference>
<proteinExistence type="inferred from homology"/>
<dbReference type="InterPro" id="IPR018303">
    <property type="entry name" value="ATPase_P-typ_P_site"/>
</dbReference>
<dbReference type="GO" id="GO:0016020">
    <property type="term" value="C:membrane"/>
    <property type="evidence" value="ECO:0007669"/>
    <property type="project" value="UniProtKB-SubCell"/>
</dbReference>
<dbReference type="InterPro" id="IPR023214">
    <property type="entry name" value="HAD_sf"/>
</dbReference>
<dbReference type="Proteomes" id="UP000003793">
    <property type="component" value="Unassembled WGS sequence"/>
</dbReference>
<comment type="similarity">
    <text evidence="2">Belongs to the cation transport ATPase (P-type) (TC 3.A.3) family. Type IB subfamily.</text>
</comment>
<dbReference type="InterPro" id="IPR051014">
    <property type="entry name" value="Cation_Transport_ATPase_IB"/>
</dbReference>
<dbReference type="GO" id="GO:0000166">
    <property type="term" value="F:nucleotide binding"/>
    <property type="evidence" value="ECO:0007669"/>
    <property type="project" value="InterPro"/>
</dbReference>
<gene>
    <name evidence="6" type="ORF">COPCOM_01120</name>
</gene>
<keyword evidence="4" id="KW-1133">Transmembrane helix</keyword>
<dbReference type="AlphaFoldDB" id="C0B7J7"/>
<dbReference type="HOGENOM" id="CLU_2258968_0_0_9"/>
<dbReference type="PROSITE" id="PS00154">
    <property type="entry name" value="ATPASE_E1_E2"/>
    <property type="match status" value="1"/>
</dbReference>
<evidence type="ECO:0000256" key="3">
    <source>
        <dbReference type="ARBA" id="ARBA00022692"/>
    </source>
</evidence>
<dbReference type="PANTHER" id="PTHR48085">
    <property type="entry name" value="CADMIUM/ZINC-TRANSPORTING ATPASE HMA2-RELATED"/>
    <property type="match status" value="1"/>
</dbReference>
<keyword evidence="5" id="KW-0472">Membrane</keyword>
<accession>C0B7J7</accession>
<comment type="subcellular location">
    <subcellularLocation>
        <location evidence="1">Membrane</location>
    </subcellularLocation>
</comment>
<evidence type="ECO:0000256" key="4">
    <source>
        <dbReference type="ARBA" id="ARBA00022989"/>
    </source>
</evidence>
<evidence type="ECO:0000256" key="2">
    <source>
        <dbReference type="ARBA" id="ARBA00006024"/>
    </source>
</evidence>
<dbReference type="Gene3D" id="3.40.1110.10">
    <property type="entry name" value="Calcium-transporting ATPase, cytoplasmic domain N"/>
    <property type="match status" value="1"/>
</dbReference>
<reference evidence="6 7" key="1">
    <citation type="submission" date="2009-02" db="EMBL/GenBank/DDBJ databases">
        <authorList>
            <person name="Fulton L."/>
            <person name="Clifton S."/>
            <person name="Fulton B."/>
            <person name="Xu J."/>
            <person name="Minx P."/>
            <person name="Pepin K.H."/>
            <person name="Johnson M."/>
            <person name="Bhonagiri V."/>
            <person name="Nash W.E."/>
            <person name="Mardis E.R."/>
            <person name="Wilson R.K."/>
        </authorList>
    </citation>
    <scope>NUCLEOTIDE SEQUENCE [LARGE SCALE GENOMIC DNA]</scope>
    <source>
        <strain evidence="6 7">ATCC 27758</strain>
    </source>
</reference>